<name>A0ABZ0TPG0_9SPHI</name>
<organism evidence="2 3">
    <name type="scientific">Mucilaginibacter sabulilitoris</name>
    <dbReference type="NCBI Taxonomy" id="1173583"/>
    <lineage>
        <taxon>Bacteria</taxon>
        <taxon>Pseudomonadati</taxon>
        <taxon>Bacteroidota</taxon>
        <taxon>Sphingobacteriia</taxon>
        <taxon>Sphingobacteriales</taxon>
        <taxon>Sphingobacteriaceae</taxon>
        <taxon>Mucilaginibacter</taxon>
    </lineage>
</organism>
<feature type="transmembrane region" description="Helical" evidence="1">
    <location>
        <begin position="80"/>
        <end position="99"/>
    </location>
</feature>
<accession>A0ABZ0TPG0</accession>
<gene>
    <name evidence="2" type="ORF">SNE25_30335</name>
</gene>
<evidence type="ECO:0008006" key="4">
    <source>
        <dbReference type="Google" id="ProtNLM"/>
    </source>
</evidence>
<keyword evidence="3" id="KW-1185">Reference proteome</keyword>
<reference evidence="2 3" key="1">
    <citation type="submission" date="2023-11" db="EMBL/GenBank/DDBJ databases">
        <title>Analysis of the Genomes of Mucilaginibacter gossypii cycad 4 and M. sabulilitoris SNA2: microbes with the potential for plant growth promotion.</title>
        <authorList>
            <person name="Hirsch A.M."/>
            <person name="Humm E."/>
            <person name="Rubbi M."/>
            <person name="Del Vecchio G."/>
            <person name="Ha S.M."/>
            <person name="Pellegrini M."/>
            <person name="Gunsalus R.P."/>
        </authorList>
    </citation>
    <scope>NUCLEOTIDE SEQUENCE [LARGE SCALE GENOMIC DNA]</scope>
    <source>
        <strain evidence="2 3">SNA2</strain>
    </source>
</reference>
<dbReference type="EMBL" id="CP139558">
    <property type="protein sequence ID" value="WPU93619.1"/>
    <property type="molecule type" value="Genomic_DNA"/>
</dbReference>
<feature type="transmembrane region" description="Helical" evidence="1">
    <location>
        <begin position="6"/>
        <end position="28"/>
    </location>
</feature>
<keyword evidence="1" id="KW-0472">Membrane</keyword>
<dbReference type="RefSeq" id="WP_321562753.1">
    <property type="nucleotide sequence ID" value="NZ_CP139558.1"/>
</dbReference>
<feature type="transmembrane region" description="Helical" evidence="1">
    <location>
        <begin position="129"/>
        <end position="147"/>
    </location>
</feature>
<protein>
    <recommendedName>
        <fullName evidence="4">DUF2269 family protein</fullName>
    </recommendedName>
</protein>
<dbReference type="Proteomes" id="UP001324380">
    <property type="component" value="Chromosome"/>
</dbReference>
<proteinExistence type="predicted"/>
<keyword evidence="1" id="KW-1133">Transmembrane helix</keyword>
<evidence type="ECO:0000313" key="2">
    <source>
        <dbReference type="EMBL" id="WPU93619.1"/>
    </source>
</evidence>
<evidence type="ECO:0000313" key="3">
    <source>
        <dbReference type="Proteomes" id="UP001324380"/>
    </source>
</evidence>
<evidence type="ECO:0000256" key="1">
    <source>
        <dbReference type="SAM" id="Phobius"/>
    </source>
</evidence>
<feature type="transmembrane region" description="Helical" evidence="1">
    <location>
        <begin position="55"/>
        <end position="74"/>
    </location>
</feature>
<sequence length="148" mass="16497">MTKVFIEALLFASVAINAALLIFFAGVYRKMMNALDEAAFKNLTELLIRYSSKSAFMIIILNIPLIGAIPYYYLYGFGNWWITSALGLWLVAGSIAKTLKLPVYKAIASLKNEDVVQLKEARQKMNMGNLLQATLYSIATILMALGIY</sequence>
<keyword evidence="1" id="KW-0812">Transmembrane</keyword>